<evidence type="ECO:0000256" key="1">
    <source>
        <dbReference type="SAM" id="Phobius"/>
    </source>
</evidence>
<accession>A0A073KCQ8</accession>
<dbReference type="AlphaFoldDB" id="A0A073KCQ8"/>
<evidence type="ECO:0008006" key="4">
    <source>
        <dbReference type="Google" id="ProtNLM"/>
    </source>
</evidence>
<protein>
    <recommendedName>
        <fullName evidence="4">Transmembrane protein</fullName>
    </recommendedName>
</protein>
<gene>
    <name evidence="2" type="ORF">BAGA_28495</name>
</gene>
<organism evidence="2 3">
    <name type="scientific">Bacillus gaemokensis</name>
    <dbReference type="NCBI Taxonomy" id="574375"/>
    <lineage>
        <taxon>Bacteria</taxon>
        <taxon>Bacillati</taxon>
        <taxon>Bacillota</taxon>
        <taxon>Bacilli</taxon>
        <taxon>Bacillales</taxon>
        <taxon>Bacillaceae</taxon>
        <taxon>Bacillus</taxon>
        <taxon>Bacillus cereus group</taxon>
    </lineage>
</organism>
<name>A0A073KCQ8_9BACI</name>
<feature type="transmembrane region" description="Helical" evidence="1">
    <location>
        <begin position="24"/>
        <end position="43"/>
    </location>
</feature>
<comment type="caution">
    <text evidence="2">The sequence shown here is derived from an EMBL/GenBank/DDBJ whole genome shotgun (WGS) entry which is preliminary data.</text>
</comment>
<sequence length="71" mass="8337">MSKRCIFEKEGHTNGKYKVMLPSLGVYIHLTFFVLSWESYSLLIRRKVKLLSVEKEVNDVWRNVDGDMSTL</sequence>
<keyword evidence="1" id="KW-0472">Membrane</keyword>
<dbReference type="EMBL" id="JOTM01000008">
    <property type="protein sequence ID" value="KEK24306.1"/>
    <property type="molecule type" value="Genomic_DNA"/>
</dbReference>
<keyword evidence="1" id="KW-1133">Transmembrane helix</keyword>
<proteinExistence type="predicted"/>
<evidence type="ECO:0000313" key="3">
    <source>
        <dbReference type="Proteomes" id="UP000027778"/>
    </source>
</evidence>
<evidence type="ECO:0000313" key="2">
    <source>
        <dbReference type="EMBL" id="KEK24306.1"/>
    </source>
</evidence>
<keyword evidence="3" id="KW-1185">Reference proteome</keyword>
<dbReference type="STRING" id="574375.AZF08_19250"/>
<reference evidence="2 3" key="1">
    <citation type="submission" date="2014-06" db="EMBL/GenBank/DDBJ databases">
        <title>Draft genome sequence of Bacillus gaemokensis JCM 15801 (MCCC 1A00707).</title>
        <authorList>
            <person name="Lai Q."/>
            <person name="Liu Y."/>
            <person name="Shao Z."/>
        </authorList>
    </citation>
    <scope>NUCLEOTIDE SEQUENCE [LARGE SCALE GENOMIC DNA]</scope>
    <source>
        <strain evidence="2 3">JCM 15801</strain>
    </source>
</reference>
<dbReference type="Proteomes" id="UP000027778">
    <property type="component" value="Unassembled WGS sequence"/>
</dbReference>
<keyword evidence="1" id="KW-0812">Transmembrane</keyword>